<dbReference type="EMBL" id="JADLQX010000044">
    <property type="protein sequence ID" value="MBF6302449.1"/>
    <property type="molecule type" value="Genomic_DNA"/>
</dbReference>
<gene>
    <name evidence="1" type="ORF">IU459_33650</name>
</gene>
<dbReference type="Proteomes" id="UP000702209">
    <property type="component" value="Unassembled WGS sequence"/>
</dbReference>
<comment type="caution">
    <text evidence="1">The sequence shown here is derived from an EMBL/GenBank/DDBJ whole genome shotgun (WGS) entry which is preliminary data.</text>
</comment>
<evidence type="ECO:0000313" key="2">
    <source>
        <dbReference type="Proteomes" id="UP000702209"/>
    </source>
</evidence>
<sequence length="556" mass="59602">MLADDKRAVLLARQRRGGVRGAWAGVLLSRDDHRRRNVGALARAAVDDDFDRPTLRLTDTGYAGPTGGRVSAVGRPAEWRGTTAQVVGLWPWSVGAGAPLVGTPLGPHLRTGAPVCFDPMNWFLRGGFITAPSLFVLSLNGFGKSSLVRRIVLGGIAQGITPLILADVKPDYRSLVELVGGQVIDLGYGYGQLNPLDTGVMGKVLAQLEAAEMFERAQTLAQELRARQIALVCALVELVRGRRVADFEETVIATALAGLYRPTADGGRGFTPHNQPILDDLLEVIVDGGPELQLDAAADTEDKYQAAVVPLRQSLRALTRGPFGQVFNGPTTVGINLDSTAVCIDVSHIPTGDRKLKAAVMLACWGAGFSAVEALNMLADAGLAPQRYFQVVMDELWQVLSLGDFMVERVDELTRLQRQIATALIMISHTIKDLQSLGSDASISRALGFLERARAKIFGALPGEEVNRLSTFIPFTTTERAMVTNWSAPQALTGEAIRPGTPRPTPPGTGKFLLKVGEGRQPGIPFLVELTDTERATGLHDTNTRFAAFGTDGDAT</sequence>
<dbReference type="SUPFAM" id="SSF52540">
    <property type="entry name" value="P-loop containing nucleoside triphosphate hydrolases"/>
    <property type="match status" value="1"/>
</dbReference>
<accession>A0ABS0D0V0</accession>
<protein>
    <recommendedName>
        <fullName evidence="3">ATP/GTP-binding protein</fullName>
    </recommendedName>
</protein>
<organism evidence="1 2">
    <name type="scientific">Nocardia amamiensis</name>
    <dbReference type="NCBI Taxonomy" id="404578"/>
    <lineage>
        <taxon>Bacteria</taxon>
        <taxon>Bacillati</taxon>
        <taxon>Actinomycetota</taxon>
        <taxon>Actinomycetes</taxon>
        <taxon>Mycobacteriales</taxon>
        <taxon>Nocardiaceae</taxon>
        <taxon>Nocardia</taxon>
    </lineage>
</organism>
<dbReference type="InterPro" id="IPR027417">
    <property type="entry name" value="P-loop_NTPase"/>
</dbReference>
<evidence type="ECO:0008006" key="3">
    <source>
        <dbReference type="Google" id="ProtNLM"/>
    </source>
</evidence>
<name>A0ABS0D0V0_9NOCA</name>
<evidence type="ECO:0000313" key="1">
    <source>
        <dbReference type="EMBL" id="MBF6302449.1"/>
    </source>
</evidence>
<keyword evidence="2" id="KW-1185">Reference proteome</keyword>
<dbReference type="Gene3D" id="3.40.50.300">
    <property type="entry name" value="P-loop containing nucleotide triphosphate hydrolases"/>
    <property type="match status" value="2"/>
</dbReference>
<reference evidence="1 2" key="1">
    <citation type="submission" date="2020-10" db="EMBL/GenBank/DDBJ databases">
        <title>Identification of Nocardia species via Next-generation sequencing and recognition of intraspecies genetic diversity.</title>
        <authorList>
            <person name="Li P."/>
            <person name="Li P."/>
            <person name="Lu B."/>
        </authorList>
    </citation>
    <scope>NUCLEOTIDE SEQUENCE [LARGE SCALE GENOMIC DNA]</scope>
    <source>
        <strain evidence="1 2">BJ06-0157</strain>
    </source>
</reference>
<proteinExistence type="predicted"/>